<dbReference type="GO" id="GO:0051539">
    <property type="term" value="F:4 iron, 4 sulfur cluster binding"/>
    <property type="evidence" value="ECO:0007669"/>
    <property type="project" value="InterPro"/>
</dbReference>
<dbReference type="PANTHER" id="PTHR11995:SF14">
    <property type="entry name" value="NADH DEHYDROGENASE [UBIQUINONE] IRON-SULFUR PROTEIN 7, MITOCHONDRIAL"/>
    <property type="match status" value="1"/>
</dbReference>
<comment type="caution">
    <text evidence="5">The sequence shown here is derived from an EMBL/GenBank/DDBJ whole genome shotgun (WGS) entry which is preliminary data.</text>
</comment>
<keyword evidence="2" id="KW-0408">Iron</keyword>
<proteinExistence type="inferred from homology"/>
<dbReference type="AlphaFoldDB" id="A0AAD4YQ83"/>
<protein>
    <recommendedName>
        <fullName evidence="4">NADH:ubiquinone oxidoreductase-like 20kDa subunit domain-containing protein</fullName>
    </recommendedName>
</protein>
<feature type="domain" description="NADH:ubiquinone oxidoreductase-like 20kDa subunit" evidence="4">
    <location>
        <begin position="41"/>
        <end position="77"/>
    </location>
</feature>
<dbReference type="PROSITE" id="PS01150">
    <property type="entry name" value="COMPLEX1_20K"/>
    <property type="match status" value="1"/>
</dbReference>
<organism evidence="5 6">
    <name type="scientific">Prunus dulcis</name>
    <name type="common">Almond</name>
    <name type="synonym">Amygdalus dulcis</name>
    <dbReference type="NCBI Taxonomy" id="3755"/>
    <lineage>
        <taxon>Eukaryota</taxon>
        <taxon>Viridiplantae</taxon>
        <taxon>Streptophyta</taxon>
        <taxon>Embryophyta</taxon>
        <taxon>Tracheophyta</taxon>
        <taxon>Spermatophyta</taxon>
        <taxon>Magnoliopsida</taxon>
        <taxon>eudicotyledons</taxon>
        <taxon>Gunneridae</taxon>
        <taxon>Pentapetalae</taxon>
        <taxon>rosids</taxon>
        <taxon>fabids</taxon>
        <taxon>Rosales</taxon>
        <taxon>Rosaceae</taxon>
        <taxon>Amygdaloideae</taxon>
        <taxon>Amygdaleae</taxon>
        <taxon>Prunus</taxon>
    </lineage>
</organism>
<dbReference type="GO" id="GO:0008137">
    <property type="term" value="F:NADH dehydrogenase (ubiquinone) activity"/>
    <property type="evidence" value="ECO:0007669"/>
    <property type="project" value="InterPro"/>
</dbReference>
<evidence type="ECO:0000259" key="4">
    <source>
        <dbReference type="Pfam" id="PF01058"/>
    </source>
</evidence>
<evidence type="ECO:0000256" key="3">
    <source>
        <dbReference type="ARBA" id="ARBA00023014"/>
    </source>
</evidence>
<accession>A0AAD4YQ83</accession>
<dbReference type="Pfam" id="PF01058">
    <property type="entry name" value="Oxidored_q6"/>
    <property type="match status" value="1"/>
</dbReference>
<dbReference type="GO" id="GO:0048038">
    <property type="term" value="F:quinone binding"/>
    <property type="evidence" value="ECO:0007669"/>
    <property type="project" value="InterPro"/>
</dbReference>
<evidence type="ECO:0000256" key="2">
    <source>
        <dbReference type="ARBA" id="ARBA00023004"/>
    </source>
</evidence>
<dbReference type="GO" id="GO:0009060">
    <property type="term" value="P:aerobic respiration"/>
    <property type="evidence" value="ECO:0007669"/>
    <property type="project" value="TreeGrafter"/>
</dbReference>
<dbReference type="SUPFAM" id="SSF56770">
    <property type="entry name" value="HydA/Nqo6-like"/>
    <property type="match status" value="1"/>
</dbReference>
<gene>
    <name evidence="5" type="ORF">L3X38_037263</name>
</gene>
<keyword evidence="6" id="KW-1185">Reference proteome</keyword>
<dbReference type="Proteomes" id="UP001054821">
    <property type="component" value="Chromosome 7"/>
</dbReference>
<dbReference type="Gene3D" id="3.40.50.12280">
    <property type="match status" value="1"/>
</dbReference>
<dbReference type="InterPro" id="IPR006138">
    <property type="entry name" value="NADH_UQ_OxRdtase_20Kd_su"/>
</dbReference>
<keyword evidence="3" id="KW-0411">Iron-sulfur</keyword>
<reference evidence="5 6" key="1">
    <citation type="journal article" date="2022" name="G3 (Bethesda)">
        <title>Whole-genome sequence and methylome profiling of the almond [Prunus dulcis (Mill.) D.A. Webb] cultivar 'Nonpareil'.</title>
        <authorList>
            <person name="D'Amico-Willman K.M."/>
            <person name="Ouma W.Z."/>
            <person name="Meulia T."/>
            <person name="Sideli G.M."/>
            <person name="Gradziel T.M."/>
            <person name="Fresnedo-Ramirez J."/>
        </authorList>
    </citation>
    <scope>NUCLEOTIDE SEQUENCE [LARGE SCALE GENOMIC DNA]</scope>
    <source>
        <strain evidence="5">Clone GOH B32 T37-40</strain>
    </source>
</reference>
<comment type="similarity">
    <text evidence="1">Belongs to the complex I 20 kDa subunit family.</text>
</comment>
<dbReference type="GO" id="GO:0015990">
    <property type="term" value="P:electron transport coupled proton transport"/>
    <property type="evidence" value="ECO:0007669"/>
    <property type="project" value="TreeGrafter"/>
</dbReference>
<dbReference type="EMBL" id="JAJFAZ020000007">
    <property type="protein sequence ID" value="KAI5317556.1"/>
    <property type="molecule type" value="Genomic_DNA"/>
</dbReference>
<evidence type="ECO:0000256" key="1">
    <source>
        <dbReference type="ARBA" id="ARBA00009173"/>
    </source>
</evidence>
<keyword evidence="3" id="KW-0479">Metal-binding</keyword>
<evidence type="ECO:0000313" key="6">
    <source>
        <dbReference type="Proteomes" id="UP001054821"/>
    </source>
</evidence>
<dbReference type="GO" id="GO:0045271">
    <property type="term" value="C:respiratory chain complex I"/>
    <property type="evidence" value="ECO:0007669"/>
    <property type="project" value="TreeGrafter"/>
</dbReference>
<sequence length="107" mass="11701">MCLGSRNGLEFWCSQAAQNFLNGPCECLYPSIPQPSQQALGGMFSNNSYSAVWGFDKLIPVDIYLPGCPPKPEGLSEIDMSVKTWTTSTWTERPHDSSLFPGIGLAI</sequence>
<dbReference type="PANTHER" id="PTHR11995">
    <property type="entry name" value="NADH DEHYDROGENASE"/>
    <property type="match status" value="1"/>
</dbReference>
<name>A0AAD4YQ83_PRUDU</name>
<evidence type="ECO:0000313" key="5">
    <source>
        <dbReference type="EMBL" id="KAI5317556.1"/>
    </source>
</evidence>
<dbReference type="InterPro" id="IPR006137">
    <property type="entry name" value="NADH_UbQ_OxRdtase-like_20kDa"/>
</dbReference>